<evidence type="ECO:0000256" key="3">
    <source>
        <dbReference type="SAM" id="SignalP"/>
    </source>
</evidence>
<keyword evidence="3" id="KW-0732">Signal</keyword>
<keyword evidence="2" id="KW-0812">Transmembrane</keyword>
<name>A0ABP0K1Y6_9DINO</name>
<sequence>MRCIPLLTLASLPGGFGFEPAAFRGYCGHGPWVAEPQSGCEGCELVQVQVIHRHGARTLWAPLDCWAAAPSGPPEMPQFQCDLPFSIGTGRSRHRLQKHYLTAGNCGTGSLLGQAERQFQQLAEALNRSYGELSWWGEEATRLYSCDNERNLGSLDLLSSFLFPRSLQATVNTMPPKEDPFQLPGRIATSPCDGSVLPTLKEIRAERPFRDFAARWKSQANVTWNHMLYDCVLSARCAGVRLPESISEELADEALAWGFRQQLAAVFHSNWTTWAASKAWHAVVEQMRNASEKGWPRLAIWSTHDSTMIYMLHALQAWDRIWPGYATAVVLELYASGSELFVRMVRDGKPLVLSSCDHKVLCPWPRFLHMVHSTVPPCDMLPPAVDGAERVEQAAPLPMGSALGVAALGTSAAFLAALLAAARRRGQRQVLAEALL</sequence>
<dbReference type="Gene3D" id="3.40.50.1240">
    <property type="entry name" value="Phosphoglycerate mutase-like"/>
    <property type="match status" value="1"/>
</dbReference>
<keyword evidence="2" id="KW-1133">Transmembrane helix</keyword>
<dbReference type="Proteomes" id="UP001642464">
    <property type="component" value="Unassembled WGS sequence"/>
</dbReference>
<dbReference type="PANTHER" id="PTHR11567">
    <property type="entry name" value="ACID PHOSPHATASE-RELATED"/>
    <property type="match status" value="1"/>
</dbReference>
<feature type="signal peptide" evidence="3">
    <location>
        <begin position="1"/>
        <end position="17"/>
    </location>
</feature>
<evidence type="ECO:0000256" key="2">
    <source>
        <dbReference type="SAM" id="Phobius"/>
    </source>
</evidence>
<feature type="transmembrane region" description="Helical" evidence="2">
    <location>
        <begin position="399"/>
        <end position="421"/>
    </location>
</feature>
<reference evidence="4 5" key="1">
    <citation type="submission" date="2024-02" db="EMBL/GenBank/DDBJ databases">
        <authorList>
            <person name="Chen Y."/>
            <person name="Shah S."/>
            <person name="Dougan E. K."/>
            <person name="Thang M."/>
            <person name="Chan C."/>
        </authorList>
    </citation>
    <scope>NUCLEOTIDE SEQUENCE [LARGE SCALE GENOMIC DNA]</scope>
</reference>
<dbReference type="SUPFAM" id="SSF53254">
    <property type="entry name" value="Phosphoglycerate mutase-like"/>
    <property type="match status" value="1"/>
</dbReference>
<dbReference type="PANTHER" id="PTHR11567:SF110">
    <property type="entry name" value="2-PHOSPHOXYLOSE PHOSPHATASE 1"/>
    <property type="match status" value="1"/>
</dbReference>
<keyword evidence="5" id="KW-1185">Reference proteome</keyword>
<proteinExistence type="predicted"/>
<protein>
    <submittedName>
        <fullName evidence="4">Lysophosphatidic (Acid phosphatase-like protein 1 (PACPL1</fullName>
    </submittedName>
</protein>
<dbReference type="EMBL" id="CAXAMM010009569">
    <property type="protein sequence ID" value="CAK9020791.1"/>
    <property type="molecule type" value="Genomic_DNA"/>
</dbReference>
<evidence type="ECO:0000313" key="5">
    <source>
        <dbReference type="Proteomes" id="UP001642464"/>
    </source>
</evidence>
<keyword evidence="2" id="KW-0472">Membrane</keyword>
<evidence type="ECO:0000256" key="1">
    <source>
        <dbReference type="ARBA" id="ARBA00022801"/>
    </source>
</evidence>
<dbReference type="InterPro" id="IPR050645">
    <property type="entry name" value="Histidine_acid_phosphatase"/>
</dbReference>
<accession>A0ABP0K1Y6</accession>
<feature type="chain" id="PRO_5046221599" evidence="3">
    <location>
        <begin position="18"/>
        <end position="436"/>
    </location>
</feature>
<evidence type="ECO:0000313" key="4">
    <source>
        <dbReference type="EMBL" id="CAK9020791.1"/>
    </source>
</evidence>
<dbReference type="InterPro" id="IPR029033">
    <property type="entry name" value="His_PPase_superfam"/>
</dbReference>
<keyword evidence="1" id="KW-0378">Hydrolase</keyword>
<organism evidence="4 5">
    <name type="scientific">Durusdinium trenchii</name>
    <dbReference type="NCBI Taxonomy" id="1381693"/>
    <lineage>
        <taxon>Eukaryota</taxon>
        <taxon>Sar</taxon>
        <taxon>Alveolata</taxon>
        <taxon>Dinophyceae</taxon>
        <taxon>Suessiales</taxon>
        <taxon>Symbiodiniaceae</taxon>
        <taxon>Durusdinium</taxon>
    </lineage>
</organism>
<comment type="caution">
    <text evidence="4">The sequence shown here is derived from an EMBL/GenBank/DDBJ whole genome shotgun (WGS) entry which is preliminary data.</text>
</comment>
<gene>
    <name evidence="4" type="ORF">SCF082_LOCUS15057</name>
</gene>